<evidence type="ECO:0000256" key="3">
    <source>
        <dbReference type="ARBA" id="ARBA00010136"/>
    </source>
</evidence>
<dbReference type="Proteomes" id="UP000749559">
    <property type="component" value="Unassembled WGS sequence"/>
</dbReference>
<evidence type="ECO:0000256" key="13">
    <source>
        <dbReference type="ARBA" id="ARBA00022837"/>
    </source>
</evidence>
<dbReference type="GO" id="GO:0005615">
    <property type="term" value="C:extracellular space"/>
    <property type="evidence" value="ECO:0007669"/>
    <property type="project" value="TreeGrafter"/>
</dbReference>
<dbReference type="InterPro" id="IPR024571">
    <property type="entry name" value="ERAP1-like_C_dom"/>
</dbReference>
<dbReference type="SUPFAM" id="SSF63737">
    <property type="entry name" value="Leukotriene A4 hydrolase N-terminal domain"/>
    <property type="match status" value="1"/>
</dbReference>
<feature type="binding site" evidence="21">
    <location>
        <position position="426"/>
    </location>
    <ligand>
        <name>Zn(2+)</name>
        <dbReference type="ChEBI" id="CHEBI:29105"/>
        <note>catalytic</note>
    </ligand>
</feature>
<dbReference type="Pfam" id="PF17900">
    <property type="entry name" value="Peptidase_M1_N"/>
    <property type="match status" value="1"/>
</dbReference>
<evidence type="ECO:0000313" key="23">
    <source>
        <dbReference type="EMBL" id="CAH1779550.1"/>
    </source>
</evidence>
<evidence type="ECO:0000256" key="14">
    <source>
        <dbReference type="ARBA" id="ARBA00022968"/>
    </source>
</evidence>
<evidence type="ECO:0000256" key="22">
    <source>
        <dbReference type="PIRSR" id="PIRSR634016-4"/>
    </source>
</evidence>
<dbReference type="GO" id="GO:0043171">
    <property type="term" value="P:peptide catabolic process"/>
    <property type="evidence" value="ECO:0007669"/>
    <property type="project" value="TreeGrafter"/>
</dbReference>
<evidence type="ECO:0000256" key="2">
    <source>
        <dbReference type="ARBA" id="ARBA00004401"/>
    </source>
</evidence>
<keyword evidence="9" id="KW-0812">Transmembrane</keyword>
<evidence type="ECO:0000256" key="9">
    <source>
        <dbReference type="ARBA" id="ARBA00022692"/>
    </source>
</evidence>
<keyword evidence="17" id="KW-0472">Membrane</keyword>
<dbReference type="GO" id="GO:0005886">
    <property type="term" value="C:plasma membrane"/>
    <property type="evidence" value="ECO:0007669"/>
    <property type="project" value="UniProtKB-SubCell"/>
</dbReference>
<keyword evidence="24" id="KW-1185">Reference proteome</keyword>
<keyword evidence="8" id="KW-0645">Protease</keyword>
<dbReference type="GO" id="GO:0042277">
    <property type="term" value="F:peptide binding"/>
    <property type="evidence" value="ECO:0007669"/>
    <property type="project" value="TreeGrafter"/>
</dbReference>
<accession>A0A8J1TUU8</accession>
<dbReference type="Gene3D" id="2.60.40.1910">
    <property type="match status" value="1"/>
</dbReference>
<keyword evidence="12 21" id="KW-0862">Zinc</keyword>
<protein>
    <recommendedName>
        <fullName evidence="5">glutamyl aminopeptidase</fullName>
        <ecNumber evidence="5">3.4.11.7</ecNumber>
    </recommendedName>
</protein>
<keyword evidence="7" id="KW-1003">Cell membrane</keyword>
<keyword evidence="6" id="KW-0031">Aminopeptidase</keyword>
<evidence type="ECO:0000256" key="10">
    <source>
        <dbReference type="ARBA" id="ARBA00022723"/>
    </source>
</evidence>
<keyword evidence="15" id="KW-1133">Transmembrane helix</keyword>
<evidence type="ECO:0000256" key="12">
    <source>
        <dbReference type="ARBA" id="ARBA00022833"/>
    </source>
</evidence>
<dbReference type="InterPro" id="IPR050344">
    <property type="entry name" value="Peptidase_M1_aminopeptidases"/>
</dbReference>
<dbReference type="GO" id="GO:0008270">
    <property type="term" value="F:zinc ion binding"/>
    <property type="evidence" value="ECO:0007669"/>
    <property type="project" value="InterPro"/>
</dbReference>
<dbReference type="Gene3D" id="2.60.40.1730">
    <property type="entry name" value="tricorn interacting facor f3 domain"/>
    <property type="match status" value="1"/>
</dbReference>
<evidence type="ECO:0000256" key="7">
    <source>
        <dbReference type="ARBA" id="ARBA00022475"/>
    </source>
</evidence>
<dbReference type="PANTHER" id="PTHR11533">
    <property type="entry name" value="PROTEASE M1 ZINC METALLOPROTEASE"/>
    <property type="match status" value="1"/>
</dbReference>
<reference evidence="23" key="1">
    <citation type="submission" date="2022-03" db="EMBL/GenBank/DDBJ databases">
        <authorList>
            <person name="Martin C."/>
        </authorList>
    </citation>
    <scope>NUCLEOTIDE SEQUENCE</scope>
</reference>
<keyword evidence="18" id="KW-1015">Disulfide bond</keyword>
<comment type="subcellular location">
    <subcellularLocation>
        <location evidence="2">Cell membrane</location>
        <topology evidence="2">Single-pass type II membrane protein</topology>
    </subcellularLocation>
</comment>
<name>A0A8J1TUU8_OWEFU</name>
<keyword evidence="11" id="KW-0378">Hydrolase</keyword>
<dbReference type="FunFam" id="2.60.40.1910:FF:000006">
    <property type="entry name" value="Aminopeptidase"/>
    <property type="match status" value="1"/>
</dbReference>
<evidence type="ECO:0000256" key="18">
    <source>
        <dbReference type="ARBA" id="ARBA00023157"/>
    </source>
</evidence>
<evidence type="ECO:0000256" key="19">
    <source>
        <dbReference type="ARBA" id="ARBA00023180"/>
    </source>
</evidence>
<comment type="caution">
    <text evidence="23">The sequence shown here is derived from an EMBL/GenBank/DDBJ whole genome shotgun (WGS) entry which is preliminary data.</text>
</comment>
<keyword evidence="19" id="KW-0325">Glycoprotein</keyword>
<sequence length="1049" mass="120282">MEMQRISGVVADDDDKVIGYRKGCFISRPVGAVLIILFIIITTAVGLIIFFTHPNKVNGCEVCSCEVSRGLAATLSPEAQWEQCQKLAEDRGECACPSSPTTAMPPTTPPAATTPPRAEGGLRLNRTLIPSHYNIELKPYFYEGDDFGFDGSVEIHLTCEEKTNVIVLHINFITIHEETVKIHDAMGNELKLASWEEDKSRHFLKLHMAEDLNVSSEYVVKMSYNGTLIHPDWRGFYRSSYVKDNQTKWLVTTQFQRTHARKAFPCFDEPSFKATYSVTMVRKANYSSIGNMELLNTEDRGGGWHADVYKKSIKMSTYLVAFVVSDFTYKENTTSRGTYMRIWARPDQIDLVDYALEVSGAIMEFFEDYLDSKYPLNKTDQIAIPDFAAGAMENWGLVTYRLGRLLYDPNYSTMAQKRGIAEVIAHEFAHSWFGNLVTCDWWDDTWLNEGFARFFQYEAIERVHPTWRELQYAVRTLQFIMGKDGTGASQPIFVEGIEHHDDLLKAFDTITYNKGGSVIRMMKFILTAETFRKGLGKYVDKFAYGTTVHNDLYAVLEQQAKDDGMVRWDDSVTNFTGIMDTWIEQMGYPVVKVTVDQNTNMHLKQEHFLFDENDTLSYQSPFGSYIWDVPVIYTTEADPSQESAVWLYREQEKTQVIPAKNSQDWLLANIYEQGFFRVNYDAAGWGSLFAQLNNNHTVFSIENRAQIVDDALSLAKAGIVDEVSGLSATEYMGEEDEWLVWYPATQALTYIDLMLRDTVTYGLYQKYMLARLAIQYGRVGWDDSNIDEHMEKYQREVVLRHACRHRHKPCLDKASELFAQWMLDPSNNPISPNLRRLVYCNAIRNGGATEWEFAFNKYTEYNEAYIASELTYLRDGLVCTREPWIIKKHLDYALSIVSTSSVQLLAQNPVGYQIVWDYFSDNWYNIPGRDNVHVNRGSVLTTLTEGFNTEYHLNKLHDFIAAHPTNGYNATYTSLIERTEKNIKWMQKNKTPIENYLNTKTGGASAQQSASYMRIKEERAPRGELYGIEEEGDQFDNDNIEVNLGLLEL</sequence>
<dbReference type="FunFam" id="1.25.50.20:FF:000001">
    <property type="entry name" value="Aminopeptidase"/>
    <property type="match status" value="1"/>
</dbReference>
<dbReference type="InterPro" id="IPR034016">
    <property type="entry name" value="M1_APN-typ"/>
</dbReference>
<comment type="catalytic activity">
    <reaction evidence="1">
        <text>Release of N-terminal glutamate (and to a lesser extent aspartate) from a peptide.</text>
        <dbReference type="EC" id="3.4.11.7"/>
    </reaction>
</comment>
<dbReference type="CDD" id="cd09601">
    <property type="entry name" value="M1_APN-Q_like"/>
    <property type="match status" value="1"/>
</dbReference>
<dbReference type="PRINTS" id="PR00756">
    <property type="entry name" value="ALADIPTASE"/>
</dbReference>
<comment type="similarity">
    <text evidence="3">Belongs to the peptidase M1 family.</text>
</comment>
<dbReference type="SUPFAM" id="SSF55486">
    <property type="entry name" value="Metalloproteases ('zincins'), catalytic domain"/>
    <property type="match status" value="1"/>
</dbReference>
<organism evidence="23 24">
    <name type="scientific">Owenia fusiformis</name>
    <name type="common">Polychaete worm</name>
    <dbReference type="NCBI Taxonomy" id="6347"/>
    <lineage>
        <taxon>Eukaryota</taxon>
        <taxon>Metazoa</taxon>
        <taxon>Spiralia</taxon>
        <taxon>Lophotrochozoa</taxon>
        <taxon>Annelida</taxon>
        <taxon>Polychaeta</taxon>
        <taxon>Sedentaria</taxon>
        <taxon>Canalipalpata</taxon>
        <taxon>Sabellida</taxon>
        <taxon>Oweniida</taxon>
        <taxon>Oweniidae</taxon>
        <taxon>Owenia</taxon>
    </lineage>
</organism>
<dbReference type="Pfam" id="PF01433">
    <property type="entry name" value="Peptidase_M1"/>
    <property type="match status" value="1"/>
</dbReference>
<evidence type="ECO:0000256" key="20">
    <source>
        <dbReference type="PIRSR" id="PIRSR634016-1"/>
    </source>
</evidence>
<feature type="active site" description="Proton acceptor" evidence="20">
    <location>
        <position position="427"/>
    </location>
</feature>
<dbReference type="InterPro" id="IPR014782">
    <property type="entry name" value="Peptidase_M1_dom"/>
</dbReference>
<evidence type="ECO:0000256" key="11">
    <source>
        <dbReference type="ARBA" id="ARBA00022801"/>
    </source>
</evidence>
<evidence type="ECO:0000256" key="4">
    <source>
        <dbReference type="ARBA" id="ARBA00011748"/>
    </source>
</evidence>
<dbReference type="GO" id="GO:0005737">
    <property type="term" value="C:cytoplasm"/>
    <property type="evidence" value="ECO:0007669"/>
    <property type="project" value="TreeGrafter"/>
</dbReference>
<feature type="binding site" evidence="21">
    <location>
        <position position="449"/>
    </location>
    <ligand>
        <name>Zn(2+)</name>
        <dbReference type="ChEBI" id="CHEBI:29105"/>
        <note>catalytic</note>
    </ligand>
</feature>
<evidence type="ECO:0000256" key="17">
    <source>
        <dbReference type="ARBA" id="ARBA00023136"/>
    </source>
</evidence>
<comment type="cofactor">
    <cofactor evidence="21">
        <name>Zn(2+)</name>
        <dbReference type="ChEBI" id="CHEBI:29105"/>
    </cofactor>
    <text evidence="21">Binds 1 zinc ion per subunit.</text>
</comment>
<evidence type="ECO:0000256" key="16">
    <source>
        <dbReference type="ARBA" id="ARBA00023049"/>
    </source>
</evidence>
<evidence type="ECO:0000256" key="21">
    <source>
        <dbReference type="PIRSR" id="PIRSR634016-3"/>
    </source>
</evidence>
<dbReference type="EC" id="3.4.11.7" evidence="5"/>
<evidence type="ECO:0000256" key="1">
    <source>
        <dbReference type="ARBA" id="ARBA00001703"/>
    </source>
</evidence>
<dbReference type="InterPro" id="IPR045357">
    <property type="entry name" value="Aminopeptidase_N-like_N"/>
</dbReference>
<dbReference type="InterPro" id="IPR027268">
    <property type="entry name" value="Peptidase_M4/M1_CTD_sf"/>
</dbReference>
<feature type="site" description="Transition state stabilizer" evidence="22">
    <location>
        <position position="512"/>
    </location>
</feature>
<keyword evidence="13" id="KW-0106">Calcium</keyword>
<dbReference type="FunFam" id="2.60.40.1730:FF:000012">
    <property type="entry name" value="Aminopeptidase N"/>
    <property type="match status" value="1"/>
</dbReference>
<dbReference type="PANTHER" id="PTHR11533:SF276">
    <property type="entry name" value="GLUTAMYL AMINOPEPTIDASE"/>
    <property type="match status" value="1"/>
</dbReference>
<proteinExistence type="inferred from homology"/>
<dbReference type="FunFam" id="1.10.390.10:FF:000016">
    <property type="entry name" value="Glutamyl aminopeptidase"/>
    <property type="match status" value="1"/>
</dbReference>
<dbReference type="Gene3D" id="1.10.390.10">
    <property type="entry name" value="Neutral Protease Domain 2"/>
    <property type="match status" value="1"/>
</dbReference>
<feature type="binding site" evidence="21">
    <location>
        <position position="430"/>
    </location>
    <ligand>
        <name>Zn(2+)</name>
        <dbReference type="ChEBI" id="CHEBI:29105"/>
        <note>catalytic</note>
    </ligand>
</feature>
<comment type="subunit">
    <text evidence="4">Homodimer; disulfide-linked.</text>
</comment>
<gene>
    <name evidence="23" type="ORF">OFUS_LOCUS6350</name>
</gene>
<dbReference type="AlphaFoldDB" id="A0A8J1TUU8"/>
<dbReference type="Gene3D" id="1.25.50.20">
    <property type="match status" value="1"/>
</dbReference>
<evidence type="ECO:0000256" key="6">
    <source>
        <dbReference type="ARBA" id="ARBA00022438"/>
    </source>
</evidence>
<dbReference type="GO" id="GO:0006508">
    <property type="term" value="P:proteolysis"/>
    <property type="evidence" value="ECO:0007669"/>
    <property type="project" value="UniProtKB-KW"/>
</dbReference>
<evidence type="ECO:0000313" key="24">
    <source>
        <dbReference type="Proteomes" id="UP000749559"/>
    </source>
</evidence>
<evidence type="ECO:0000256" key="5">
    <source>
        <dbReference type="ARBA" id="ARBA00012567"/>
    </source>
</evidence>
<dbReference type="Pfam" id="PF11838">
    <property type="entry name" value="ERAP1_C"/>
    <property type="match status" value="1"/>
</dbReference>
<keyword evidence="10 21" id="KW-0479">Metal-binding</keyword>
<evidence type="ECO:0000256" key="15">
    <source>
        <dbReference type="ARBA" id="ARBA00022989"/>
    </source>
</evidence>
<dbReference type="OrthoDB" id="10031169at2759"/>
<dbReference type="EMBL" id="CAIIXF020000003">
    <property type="protein sequence ID" value="CAH1779550.1"/>
    <property type="molecule type" value="Genomic_DNA"/>
</dbReference>
<dbReference type="InterPro" id="IPR042097">
    <property type="entry name" value="Aminopeptidase_N-like_N_sf"/>
</dbReference>
<evidence type="ECO:0000256" key="8">
    <source>
        <dbReference type="ARBA" id="ARBA00022670"/>
    </source>
</evidence>
<dbReference type="GO" id="GO:0070006">
    <property type="term" value="F:metalloaminopeptidase activity"/>
    <property type="evidence" value="ECO:0007669"/>
    <property type="project" value="TreeGrafter"/>
</dbReference>
<dbReference type="InterPro" id="IPR001930">
    <property type="entry name" value="Peptidase_M1"/>
</dbReference>
<keyword evidence="16" id="KW-0482">Metalloprotease</keyword>
<keyword evidence="14" id="KW-0735">Signal-anchor</keyword>
<dbReference type="GO" id="GO:0004230">
    <property type="term" value="F:glutamyl aminopeptidase activity"/>
    <property type="evidence" value="ECO:0007669"/>
    <property type="project" value="UniProtKB-EC"/>
</dbReference>